<keyword evidence="1" id="KW-0812">Transmembrane</keyword>
<feature type="transmembrane region" description="Helical" evidence="1">
    <location>
        <begin position="56"/>
        <end position="76"/>
    </location>
</feature>
<sequence>MNDRELKEMITRAMPSRETRFAASPQGETILQRIVANDESAPDHSKRRRTTRRRRIVGLTLLATFGAVGAGAVAIADYGAPTAPPSTLPKSAEAFMCASAGLEHMAEVPRGQGESHVAACRRMWPSIFDEDAPDHLFACVKGVPTTASADPQSGVAALVYVVEGGAFVTASQTCGSVGMLVVPDSAG</sequence>
<proteinExistence type="predicted"/>
<keyword evidence="3" id="KW-1185">Reference proteome</keyword>
<reference evidence="2 3" key="1">
    <citation type="submission" date="2018-08" db="EMBL/GenBank/DDBJ databases">
        <title>Sequencing the genomes of 1000 actinobacteria strains.</title>
        <authorList>
            <person name="Klenk H.-P."/>
        </authorList>
    </citation>
    <scope>NUCLEOTIDE SEQUENCE [LARGE SCALE GENOMIC DNA]</scope>
    <source>
        <strain evidence="2 3">DSM 44099</strain>
    </source>
</reference>
<dbReference type="RefSeq" id="WP_116066393.1">
    <property type="nucleotide sequence ID" value="NZ_BONB01000039.1"/>
</dbReference>
<evidence type="ECO:0000313" key="2">
    <source>
        <dbReference type="EMBL" id="REF94606.1"/>
    </source>
</evidence>
<evidence type="ECO:0000256" key="1">
    <source>
        <dbReference type="SAM" id="Phobius"/>
    </source>
</evidence>
<dbReference type="AlphaFoldDB" id="A0A3D9ZB15"/>
<dbReference type="EMBL" id="QUMQ01000001">
    <property type="protein sequence ID" value="REF94606.1"/>
    <property type="molecule type" value="Genomic_DNA"/>
</dbReference>
<keyword evidence="1" id="KW-1133">Transmembrane helix</keyword>
<dbReference type="Proteomes" id="UP000256913">
    <property type="component" value="Unassembled WGS sequence"/>
</dbReference>
<protein>
    <submittedName>
        <fullName evidence="2">Uncharacterized protein</fullName>
    </submittedName>
</protein>
<name>A0A3D9ZB15_9ACTN</name>
<comment type="caution">
    <text evidence="2">The sequence shown here is derived from an EMBL/GenBank/DDBJ whole genome shotgun (WGS) entry which is preliminary data.</text>
</comment>
<organism evidence="2 3">
    <name type="scientific">Asanoa ferruginea</name>
    <dbReference type="NCBI Taxonomy" id="53367"/>
    <lineage>
        <taxon>Bacteria</taxon>
        <taxon>Bacillati</taxon>
        <taxon>Actinomycetota</taxon>
        <taxon>Actinomycetes</taxon>
        <taxon>Micromonosporales</taxon>
        <taxon>Micromonosporaceae</taxon>
        <taxon>Asanoa</taxon>
    </lineage>
</organism>
<evidence type="ECO:0000313" key="3">
    <source>
        <dbReference type="Proteomes" id="UP000256913"/>
    </source>
</evidence>
<keyword evidence="1" id="KW-0472">Membrane</keyword>
<gene>
    <name evidence="2" type="ORF">DFJ67_0545</name>
</gene>
<dbReference type="OrthoDB" id="3375356at2"/>
<accession>A0A3D9ZB15</accession>